<gene>
    <name evidence="1" type="ORF">EWE75_07140</name>
</gene>
<proteinExistence type="predicted"/>
<reference evidence="1 2" key="1">
    <citation type="submission" date="2019-02" db="EMBL/GenBank/DDBJ databases">
        <authorList>
            <person name="Li Y."/>
        </authorList>
    </citation>
    <scope>NUCLEOTIDE SEQUENCE [LARGE SCALE GENOMIC DNA]</scope>
    <source>
        <strain evidence="1 2">3-7</strain>
    </source>
</reference>
<evidence type="ECO:0008006" key="3">
    <source>
        <dbReference type="Google" id="ProtNLM"/>
    </source>
</evidence>
<sequence length="373" mass="38937">MTLVSRDAVLRIVGGRLAGKEYALTPGARLRIGHALASDVVLRGAGTRDACVELRVEADAAVVHVVSGRIELLGRPLEVGEEAMLPAYLPFRFGEFLVAHGAAGSPRWAEAERMGEGRCAAPVAPLPVPRLGDRLLANARAEAARVVDRFGVRRLALGAVSAVLLTAAVQPVGALIADRAHSPEALAETLEQGGFHGLKVGADPVGGLIVHGAVARDGDLARLRTLVARRDVPVVLDVTSSAALATAAADVLQAQGVQAKAAPAGVGGIVITAAYMPADRQDQLRKLLSNDVPGLQRVAFRTDDALGDNPLQSYFARSGAGLATVVEDPGYIATADGSRWFPGATLPTGHKLVAIAEGRVRFEKDGRFEDIRL</sequence>
<dbReference type="OrthoDB" id="7179973at2"/>
<evidence type="ECO:0000313" key="1">
    <source>
        <dbReference type="EMBL" id="RZF65138.1"/>
    </source>
</evidence>
<evidence type="ECO:0000313" key="2">
    <source>
        <dbReference type="Proteomes" id="UP000292085"/>
    </source>
</evidence>
<dbReference type="AlphaFoldDB" id="A0A4V2DDI8"/>
<dbReference type="EMBL" id="SGIS01000008">
    <property type="protein sequence ID" value="RZF65138.1"/>
    <property type="molecule type" value="Genomic_DNA"/>
</dbReference>
<name>A0A4V2DDI8_9SPHN</name>
<comment type="caution">
    <text evidence="1">The sequence shown here is derived from an EMBL/GenBank/DDBJ whole genome shotgun (WGS) entry which is preliminary data.</text>
</comment>
<organism evidence="1 2">
    <name type="scientific">Sphingomonas populi</name>
    <dbReference type="NCBI Taxonomy" id="2484750"/>
    <lineage>
        <taxon>Bacteria</taxon>
        <taxon>Pseudomonadati</taxon>
        <taxon>Pseudomonadota</taxon>
        <taxon>Alphaproteobacteria</taxon>
        <taxon>Sphingomonadales</taxon>
        <taxon>Sphingomonadaceae</taxon>
        <taxon>Sphingomonas</taxon>
    </lineage>
</organism>
<protein>
    <recommendedName>
        <fullName evidence="3">YscD cytoplasmic domain-containing protein</fullName>
    </recommendedName>
</protein>
<keyword evidence="2" id="KW-1185">Reference proteome</keyword>
<dbReference type="Proteomes" id="UP000292085">
    <property type="component" value="Unassembled WGS sequence"/>
</dbReference>
<accession>A0A4V2DDI8</accession>
<dbReference type="RefSeq" id="WP_130155971.1">
    <property type="nucleotide sequence ID" value="NZ_SGIS01000008.1"/>
</dbReference>